<proteinExistence type="predicted"/>
<comment type="caution">
    <text evidence="1">The sequence shown here is derived from an EMBL/GenBank/DDBJ whole genome shotgun (WGS) entry which is preliminary data.</text>
</comment>
<name>A0A4Y2HU98_ARAVE</name>
<reference evidence="1 2" key="1">
    <citation type="journal article" date="2019" name="Sci. Rep.">
        <title>Orb-weaving spider Araneus ventricosus genome elucidates the spidroin gene catalogue.</title>
        <authorList>
            <person name="Kono N."/>
            <person name="Nakamura H."/>
            <person name="Ohtoshi R."/>
            <person name="Moran D.A.P."/>
            <person name="Shinohara A."/>
            <person name="Yoshida Y."/>
            <person name="Fujiwara M."/>
            <person name="Mori M."/>
            <person name="Tomita M."/>
            <person name="Arakawa K."/>
        </authorList>
    </citation>
    <scope>NUCLEOTIDE SEQUENCE [LARGE SCALE GENOMIC DNA]</scope>
</reference>
<sequence length="86" mass="9630">MVRKSCVVFFSPRSANDFLQLLGSHVQIEEVSAAASGGFRDVRLPSSSSDGWPEHRKYLSVQRQSQRQRYVKSPMSLFLISTHGCG</sequence>
<evidence type="ECO:0000313" key="1">
    <source>
        <dbReference type="EMBL" id="GBM69044.1"/>
    </source>
</evidence>
<accession>A0A4Y2HU98</accession>
<dbReference type="AlphaFoldDB" id="A0A4Y2HU98"/>
<evidence type="ECO:0000313" key="2">
    <source>
        <dbReference type="Proteomes" id="UP000499080"/>
    </source>
</evidence>
<protein>
    <submittedName>
        <fullName evidence="1">Uncharacterized protein</fullName>
    </submittedName>
</protein>
<keyword evidence="2" id="KW-1185">Reference proteome</keyword>
<organism evidence="1 2">
    <name type="scientific">Araneus ventricosus</name>
    <name type="common">Orbweaver spider</name>
    <name type="synonym">Epeira ventricosa</name>
    <dbReference type="NCBI Taxonomy" id="182803"/>
    <lineage>
        <taxon>Eukaryota</taxon>
        <taxon>Metazoa</taxon>
        <taxon>Ecdysozoa</taxon>
        <taxon>Arthropoda</taxon>
        <taxon>Chelicerata</taxon>
        <taxon>Arachnida</taxon>
        <taxon>Araneae</taxon>
        <taxon>Araneomorphae</taxon>
        <taxon>Entelegynae</taxon>
        <taxon>Araneoidea</taxon>
        <taxon>Araneidae</taxon>
        <taxon>Araneus</taxon>
    </lineage>
</organism>
<gene>
    <name evidence="1" type="ORF">AVEN_236148_1</name>
</gene>
<dbReference type="Proteomes" id="UP000499080">
    <property type="component" value="Unassembled WGS sequence"/>
</dbReference>
<dbReference type="EMBL" id="BGPR01002174">
    <property type="protein sequence ID" value="GBM69044.1"/>
    <property type="molecule type" value="Genomic_DNA"/>
</dbReference>